<keyword evidence="2 4" id="KW-0808">Transferase</keyword>
<dbReference type="Proteomes" id="UP000000749">
    <property type="component" value="Chromosome"/>
</dbReference>
<keyword evidence="3" id="KW-0012">Acyltransferase</keyword>
<proteinExistence type="inferred from homology"/>
<reference evidence="5" key="1">
    <citation type="journal article" date="2009" name="PLoS Genet.">
        <title>Organised genome dynamics in the Escherichia coli species results in highly diverse adaptive paths.</title>
        <authorList>
            <person name="Touchon M."/>
            <person name="Hoede C."/>
            <person name="Tenaillon O."/>
            <person name="Barbe V."/>
            <person name="Baeriswyl S."/>
            <person name="Bidet P."/>
            <person name="Bingen E."/>
            <person name="Bonacorsi S."/>
            <person name="Bouchier C."/>
            <person name="Bouvet O."/>
            <person name="Calteau A."/>
            <person name="Chiapello H."/>
            <person name="Clermont O."/>
            <person name="Cruveiller S."/>
            <person name="Danchin A."/>
            <person name="Diard M."/>
            <person name="Dossat C."/>
            <person name="Karoui M.E."/>
            <person name="Frapy E."/>
            <person name="Garry L."/>
            <person name="Ghigo J.M."/>
            <person name="Gilles A.M."/>
            <person name="Johnson J."/>
            <person name="Le Bouguenec C."/>
            <person name="Lescat M."/>
            <person name="Mangenot S."/>
            <person name="Martinez-Jehanne V."/>
            <person name="Matic I."/>
            <person name="Nassif X."/>
            <person name="Oztas S."/>
            <person name="Petit M.A."/>
            <person name="Pichon C."/>
            <person name="Rouy Z."/>
            <person name="Ruf C.S."/>
            <person name="Schneider D."/>
            <person name="Tourret J."/>
            <person name="Vacherie B."/>
            <person name="Vallenet D."/>
            <person name="Medigue C."/>
            <person name="Rocha E.P.C."/>
            <person name="Denamur E."/>
        </authorList>
    </citation>
    <scope>NUCLEOTIDE SEQUENCE [LARGE SCALE GENOMIC DNA]</scope>
    <source>
        <strain evidence="5">IAI39 / ExPEC</strain>
    </source>
</reference>
<dbReference type="EMBL" id="CU928164">
    <property type="protein sequence ID" value="CAR17117.1"/>
    <property type="molecule type" value="Genomic_DNA"/>
</dbReference>
<dbReference type="GO" id="GO:0016746">
    <property type="term" value="F:acyltransferase activity"/>
    <property type="evidence" value="ECO:0007669"/>
    <property type="project" value="UniProtKB-KW"/>
</dbReference>
<gene>
    <name evidence="4" type="primary">vioB</name>
    <name evidence="4" type="ordered locus">ECIAI39_0980</name>
</gene>
<evidence type="ECO:0000256" key="2">
    <source>
        <dbReference type="ARBA" id="ARBA00022679"/>
    </source>
</evidence>
<dbReference type="PANTHER" id="PTHR43300:SF12">
    <property type="entry name" value="CHLORAMPHENICOL ACETYLTRANSFERASE"/>
    <property type="match status" value="1"/>
</dbReference>
<dbReference type="InterPro" id="IPR050179">
    <property type="entry name" value="Trans_hexapeptide_repeat"/>
</dbReference>
<dbReference type="HOGENOM" id="CLU_051638_8_1_6"/>
<dbReference type="AlphaFoldDB" id="A0A0H3MF48"/>
<name>A0A0H3MF48_ECO7I</name>
<accession>A0A0H3MF48</accession>
<protein>
    <submittedName>
        <fullName evidence="4">dTDP-viosamine N-acetyltransferase</fullName>
        <ecNumber evidence="4">2.-.-.-</ecNumber>
    </submittedName>
</protein>
<comment type="similarity">
    <text evidence="1">Belongs to the transferase hexapeptide repeat family.</text>
</comment>
<organism evidence="4 5">
    <name type="scientific">Escherichia coli O7:K1 (strain IAI39 / ExPEC)</name>
    <dbReference type="NCBI Taxonomy" id="585057"/>
    <lineage>
        <taxon>Bacteria</taxon>
        <taxon>Pseudomonadati</taxon>
        <taxon>Pseudomonadota</taxon>
        <taxon>Gammaproteobacteria</taxon>
        <taxon>Enterobacterales</taxon>
        <taxon>Enterobacteriaceae</taxon>
        <taxon>Escherichia</taxon>
    </lineage>
</organism>
<dbReference type="KEGG" id="ect:ECIAI39_0980"/>
<dbReference type="SUPFAM" id="SSF51161">
    <property type="entry name" value="Trimeric LpxA-like enzymes"/>
    <property type="match status" value="1"/>
</dbReference>
<dbReference type="STRING" id="585057.ECIAI39_0980"/>
<dbReference type="RefSeq" id="WP_000323726.1">
    <property type="nucleotide sequence ID" value="NC_011750.1"/>
</dbReference>
<evidence type="ECO:0000313" key="4">
    <source>
        <dbReference type="EMBL" id="CAR17117.1"/>
    </source>
</evidence>
<dbReference type="SMR" id="A0A0H3MF48"/>
<dbReference type="InterPro" id="IPR011004">
    <property type="entry name" value="Trimer_LpxA-like_sf"/>
</dbReference>
<dbReference type="Gene3D" id="2.160.10.10">
    <property type="entry name" value="Hexapeptide repeat proteins"/>
    <property type="match status" value="1"/>
</dbReference>
<dbReference type="EC" id="2.-.-.-" evidence="4"/>
<dbReference type="PANTHER" id="PTHR43300">
    <property type="entry name" value="ACETYLTRANSFERASE"/>
    <property type="match status" value="1"/>
</dbReference>
<sequence length="192" mass="20632">MAYLDEIQLKEMGFKSVGENVKISDKASFYGCDNISIGNNVRIDDFCVFSAGEGGIDIHDYIHIAVYSSIIGKGKVTISDYANISSRVSIYSSNDDYSGNYMSNPVVPSEYTNIHSGTVFIGKHVIIGCGSIVLPDVILHEGAAIGALSVVKEDCEAFTVNVGIPAKPISERSKKLLELESVFKPSAIGDNL</sequence>
<evidence type="ECO:0000313" key="5">
    <source>
        <dbReference type="Proteomes" id="UP000000749"/>
    </source>
</evidence>
<dbReference type="CDD" id="cd04647">
    <property type="entry name" value="LbH_MAT_like"/>
    <property type="match status" value="1"/>
</dbReference>
<evidence type="ECO:0000256" key="3">
    <source>
        <dbReference type="ARBA" id="ARBA00023315"/>
    </source>
</evidence>
<evidence type="ECO:0000256" key="1">
    <source>
        <dbReference type="ARBA" id="ARBA00007274"/>
    </source>
</evidence>